<evidence type="ECO:0000256" key="1">
    <source>
        <dbReference type="ARBA" id="ARBA00004236"/>
    </source>
</evidence>
<feature type="domain" description="Methyl-accepting transducer" evidence="8">
    <location>
        <begin position="266"/>
        <end position="516"/>
    </location>
</feature>
<organism evidence="10 11">
    <name type="scientific">Pontibacillus chungwhensis</name>
    <dbReference type="NCBI Taxonomy" id="265426"/>
    <lineage>
        <taxon>Bacteria</taxon>
        <taxon>Bacillati</taxon>
        <taxon>Bacillota</taxon>
        <taxon>Bacilli</taxon>
        <taxon>Bacillales</taxon>
        <taxon>Bacillaceae</taxon>
        <taxon>Pontibacillus</taxon>
    </lineage>
</organism>
<evidence type="ECO:0000313" key="10">
    <source>
        <dbReference type="EMBL" id="WIF98347.1"/>
    </source>
</evidence>
<dbReference type="SUPFAM" id="SSF58104">
    <property type="entry name" value="Methyl-accepting chemotaxis protein (MCP) signaling domain"/>
    <property type="match status" value="1"/>
</dbReference>
<evidence type="ECO:0000259" key="9">
    <source>
        <dbReference type="PROSITE" id="PS50885"/>
    </source>
</evidence>
<keyword evidence="7" id="KW-1133">Transmembrane helix</keyword>
<dbReference type="PROSITE" id="PS50111">
    <property type="entry name" value="CHEMOTAXIS_TRANSDUC_2"/>
    <property type="match status" value="1"/>
</dbReference>
<reference evidence="10 11" key="1">
    <citation type="submission" date="2023-05" db="EMBL/GenBank/DDBJ databases">
        <title>Comparative genomics reveals the evidence of polycyclic aromatic hydrocarbons degradation in moderately halophilic genus Pontibacillus.</title>
        <authorList>
            <person name="Yang H."/>
            <person name="Qian Z."/>
        </authorList>
    </citation>
    <scope>NUCLEOTIDE SEQUENCE [LARGE SCALE GENOMIC DNA]</scope>
    <source>
        <strain evidence="11">HN14</strain>
    </source>
</reference>
<dbReference type="PANTHER" id="PTHR32089">
    <property type="entry name" value="METHYL-ACCEPTING CHEMOTAXIS PROTEIN MCPB"/>
    <property type="match status" value="1"/>
</dbReference>
<keyword evidence="4 6" id="KW-0807">Transducer</keyword>
<accession>A0ABY8UXW6</accession>
<comment type="similarity">
    <text evidence="5">Belongs to the methyl-accepting chemotaxis (MCP) protein family.</text>
</comment>
<feature type="transmembrane region" description="Helical" evidence="7">
    <location>
        <begin position="170"/>
        <end position="192"/>
    </location>
</feature>
<dbReference type="Gene3D" id="1.10.287.950">
    <property type="entry name" value="Methyl-accepting chemotaxis protein"/>
    <property type="match status" value="1"/>
</dbReference>
<dbReference type="Pfam" id="PF00672">
    <property type="entry name" value="HAMP"/>
    <property type="match status" value="1"/>
</dbReference>
<dbReference type="Gene3D" id="6.10.340.10">
    <property type="match status" value="1"/>
</dbReference>
<dbReference type="CDD" id="cd06225">
    <property type="entry name" value="HAMP"/>
    <property type="match status" value="1"/>
</dbReference>
<dbReference type="PROSITE" id="PS50885">
    <property type="entry name" value="HAMP"/>
    <property type="match status" value="1"/>
</dbReference>
<evidence type="ECO:0000256" key="4">
    <source>
        <dbReference type="ARBA" id="ARBA00023224"/>
    </source>
</evidence>
<keyword evidence="11" id="KW-1185">Reference proteome</keyword>
<dbReference type="RefSeq" id="WP_231419615.1">
    <property type="nucleotide sequence ID" value="NZ_CP126446.1"/>
</dbReference>
<proteinExistence type="inferred from homology"/>
<evidence type="ECO:0000256" key="7">
    <source>
        <dbReference type="SAM" id="Phobius"/>
    </source>
</evidence>
<keyword evidence="3 7" id="KW-0472">Membrane</keyword>
<evidence type="ECO:0000256" key="3">
    <source>
        <dbReference type="ARBA" id="ARBA00023136"/>
    </source>
</evidence>
<protein>
    <submittedName>
        <fullName evidence="10">Methyl-accepting chemotaxis protein</fullName>
    </submittedName>
</protein>
<dbReference type="PANTHER" id="PTHR32089:SF112">
    <property type="entry name" value="LYSOZYME-LIKE PROTEIN-RELATED"/>
    <property type="match status" value="1"/>
</dbReference>
<dbReference type="InterPro" id="IPR004089">
    <property type="entry name" value="MCPsignal_dom"/>
</dbReference>
<comment type="subcellular location">
    <subcellularLocation>
        <location evidence="1">Cell membrane</location>
    </subcellularLocation>
</comment>
<sequence>MNNMSLRKRILLLSSIPLILSLLLIGYVITQMLDVQKSSSQEVELLLKAEHLNGSVVTLQQSLNNYSNNPSEASKEETTDLLQSVNKEVASLESYLKNSEQQKWFDQLKSKYASLKAQSEQFLASNDTNEISRQAARAGGILNDAFMINHTANEWYESQVEGRKAQIQQLILITLIASGALILLSILSSWRLSAQTANPIRELAKKATTIASGDLTVEVAKTNRKDEIGQLASSFGEMVDHLKETIRSIETMGKEVQEFSLGLKSNIDTLSESSIQVATSTDELAQGSQSISTDIQDASYLMDEMHNGFQHNVEASRNANAQSENALKSVEVGQRSIENQQDLLNKGIEATRSIEHSVQSFVQYTNEIHQTSQLVNDLSEQTNLLALNAAIEAARAGEHGKGFAVVAEEVRKLADQSRTATEQIFSMVEHIQNGIHMIEEDTSRSTSISQKQEETMNESKTAFSSIHDHVTMIHTELQQLVQNMDTSLNRSEQVSSSMQSVSAITEETAAGTEEISASTEEQQRTFHNVQQQSVELQSMINQLEEQLNQFKH</sequence>
<dbReference type="Proteomes" id="UP001236652">
    <property type="component" value="Chromosome"/>
</dbReference>
<feature type="domain" description="HAMP" evidence="9">
    <location>
        <begin position="194"/>
        <end position="247"/>
    </location>
</feature>
<keyword evidence="2" id="KW-1003">Cell membrane</keyword>
<evidence type="ECO:0000256" key="6">
    <source>
        <dbReference type="PROSITE-ProRule" id="PRU00284"/>
    </source>
</evidence>
<name>A0ABY8UXW6_9BACI</name>
<dbReference type="InterPro" id="IPR003660">
    <property type="entry name" value="HAMP_dom"/>
</dbReference>
<gene>
    <name evidence="10" type="ORF">QNI29_01275</name>
</gene>
<evidence type="ECO:0000259" key="8">
    <source>
        <dbReference type="PROSITE" id="PS50111"/>
    </source>
</evidence>
<dbReference type="Pfam" id="PF00015">
    <property type="entry name" value="MCPsignal"/>
    <property type="match status" value="1"/>
</dbReference>
<dbReference type="EMBL" id="CP126446">
    <property type="protein sequence ID" value="WIF98347.1"/>
    <property type="molecule type" value="Genomic_DNA"/>
</dbReference>
<evidence type="ECO:0000313" key="11">
    <source>
        <dbReference type="Proteomes" id="UP001236652"/>
    </source>
</evidence>
<dbReference type="SMART" id="SM00304">
    <property type="entry name" value="HAMP"/>
    <property type="match status" value="1"/>
</dbReference>
<dbReference type="SMART" id="SM00283">
    <property type="entry name" value="MA"/>
    <property type="match status" value="1"/>
</dbReference>
<evidence type="ECO:0000256" key="5">
    <source>
        <dbReference type="ARBA" id="ARBA00029447"/>
    </source>
</evidence>
<evidence type="ECO:0000256" key="2">
    <source>
        <dbReference type="ARBA" id="ARBA00022475"/>
    </source>
</evidence>
<keyword evidence="7" id="KW-0812">Transmembrane</keyword>